<dbReference type="SMART" id="SM00516">
    <property type="entry name" value="SEC14"/>
    <property type="match status" value="1"/>
</dbReference>
<dbReference type="CDD" id="cd00170">
    <property type="entry name" value="SEC14"/>
    <property type="match status" value="1"/>
</dbReference>
<feature type="region of interest" description="Disordered" evidence="1">
    <location>
        <begin position="282"/>
        <end position="305"/>
    </location>
</feature>
<dbReference type="PROSITE" id="PS50191">
    <property type="entry name" value="CRAL_TRIO"/>
    <property type="match status" value="1"/>
</dbReference>
<reference evidence="3 4" key="1">
    <citation type="journal article" date="2015" name="Nat. Commun.">
        <title>Outbred genome sequencing and CRISPR/Cas9 gene editing in butterflies.</title>
        <authorList>
            <person name="Li X."/>
            <person name="Fan D."/>
            <person name="Zhang W."/>
            <person name="Liu G."/>
            <person name="Zhang L."/>
            <person name="Zhao L."/>
            <person name="Fang X."/>
            <person name="Chen L."/>
            <person name="Dong Y."/>
            <person name="Chen Y."/>
            <person name="Ding Y."/>
            <person name="Zhao R."/>
            <person name="Feng M."/>
            <person name="Zhu Y."/>
            <person name="Feng Y."/>
            <person name="Jiang X."/>
            <person name="Zhu D."/>
            <person name="Xiang H."/>
            <person name="Feng X."/>
            <person name="Li S."/>
            <person name="Wang J."/>
            <person name="Zhang G."/>
            <person name="Kronforst M.R."/>
            <person name="Wang W."/>
        </authorList>
    </citation>
    <scope>NUCLEOTIDE SEQUENCE [LARGE SCALE GENOMIC DNA]</scope>
    <source>
        <strain evidence="3">Ya'a_city_454_Px</strain>
        <tissue evidence="3">Whole body</tissue>
    </source>
</reference>
<accession>A0A194PKQ7</accession>
<dbReference type="PRINTS" id="PR00180">
    <property type="entry name" value="CRETINALDHBP"/>
</dbReference>
<dbReference type="GO" id="GO:0016020">
    <property type="term" value="C:membrane"/>
    <property type="evidence" value="ECO:0007669"/>
    <property type="project" value="TreeGrafter"/>
</dbReference>
<dbReference type="STRING" id="66420.A0A194PKQ7"/>
<dbReference type="InterPro" id="IPR036865">
    <property type="entry name" value="CRAL-TRIO_dom_sf"/>
</dbReference>
<dbReference type="PANTHER" id="PTHR10174:SF216">
    <property type="entry name" value="CRAL-TRIO DOMAIN-CONTAINING PROTEIN-RELATED"/>
    <property type="match status" value="1"/>
</dbReference>
<protein>
    <submittedName>
        <fullName evidence="3">Alpha-tocopherol transfer protein-like</fullName>
    </submittedName>
</protein>
<evidence type="ECO:0000256" key="1">
    <source>
        <dbReference type="SAM" id="MobiDB-lite"/>
    </source>
</evidence>
<gene>
    <name evidence="3" type="ORF">RR46_13077</name>
</gene>
<keyword evidence="4" id="KW-1185">Reference proteome</keyword>
<evidence type="ECO:0000313" key="4">
    <source>
        <dbReference type="Proteomes" id="UP000053268"/>
    </source>
</evidence>
<dbReference type="Proteomes" id="UP000053268">
    <property type="component" value="Unassembled WGS sequence"/>
</dbReference>
<feature type="domain" description="CRAL-TRIO" evidence="2">
    <location>
        <begin position="115"/>
        <end position="254"/>
    </location>
</feature>
<name>A0A194PKQ7_PAPXU</name>
<dbReference type="SUPFAM" id="SSF46938">
    <property type="entry name" value="CRAL/TRIO N-terminal domain"/>
    <property type="match status" value="1"/>
</dbReference>
<dbReference type="Gene3D" id="3.40.525.10">
    <property type="entry name" value="CRAL-TRIO lipid binding domain"/>
    <property type="match status" value="1"/>
</dbReference>
<dbReference type="Gene3D" id="1.20.5.1200">
    <property type="entry name" value="Alpha-tocopherol transfer"/>
    <property type="match status" value="1"/>
</dbReference>
<proteinExistence type="predicted"/>
<dbReference type="SUPFAM" id="SSF52087">
    <property type="entry name" value="CRAL/TRIO domain"/>
    <property type="match status" value="1"/>
</dbReference>
<organism evidence="3 4">
    <name type="scientific">Papilio xuthus</name>
    <name type="common">Asian swallowtail butterfly</name>
    <dbReference type="NCBI Taxonomy" id="66420"/>
    <lineage>
        <taxon>Eukaryota</taxon>
        <taxon>Metazoa</taxon>
        <taxon>Ecdysozoa</taxon>
        <taxon>Arthropoda</taxon>
        <taxon>Hexapoda</taxon>
        <taxon>Insecta</taxon>
        <taxon>Pterygota</taxon>
        <taxon>Neoptera</taxon>
        <taxon>Endopterygota</taxon>
        <taxon>Lepidoptera</taxon>
        <taxon>Glossata</taxon>
        <taxon>Ditrysia</taxon>
        <taxon>Papilionoidea</taxon>
        <taxon>Papilionidae</taxon>
        <taxon>Papilioninae</taxon>
        <taxon>Papilio</taxon>
    </lineage>
</organism>
<dbReference type="GO" id="GO:1902936">
    <property type="term" value="F:phosphatidylinositol bisphosphate binding"/>
    <property type="evidence" value="ECO:0007669"/>
    <property type="project" value="TreeGrafter"/>
</dbReference>
<sequence>MIRELTPELAHIAKTELNEDPKQTPEDVQHLKDWIAKQTHLKARTDDQWLVAMLRGCKFSLERVKAKLDLYYTLRTTSPEVTLRLKPTQSTFINFLKLGTCIILPKATSGLHPRVILIRAGRYDPEKNSVADIMCILYYMVQILVMEDDSASVIGTKIVVDYEGTTLNHLVQANVTLLRKIVAVSQDSLPLRLKGSHHLNVPSGIETIFKLVSAFISEKAKQRLKIHKSTDELFEHIPKDVMPPEYGGTGATVAQNIEYWIAKMKEYKSWMEVEEKLGTDESRRLGALPSDETSDKGSFRQLNID</sequence>
<dbReference type="AlphaFoldDB" id="A0A194PKQ7"/>
<dbReference type="InterPro" id="IPR036273">
    <property type="entry name" value="CRAL/TRIO_N_dom_sf"/>
</dbReference>
<dbReference type="Pfam" id="PF00650">
    <property type="entry name" value="CRAL_TRIO"/>
    <property type="match status" value="1"/>
</dbReference>
<evidence type="ECO:0000313" key="3">
    <source>
        <dbReference type="EMBL" id="KPI93912.1"/>
    </source>
</evidence>
<dbReference type="Gene3D" id="1.10.8.20">
    <property type="entry name" value="N-terminal domain of phosphatidylinositol transfer protein sec14p"/>
    <property type="match status" value="1"/>
</dbReference>
<dbReference type="PANTHER" id="PTHR10174">
    <property type="entry name" value="ALPHA-TOCOPHEROL TRANSFER PROTEIN-RELATED"/>
    <property type="match status" value="1"/>
</dbReference>
<dbReference type="EMBL" id="KQ459601">
    <property type="protein sequence ID" value="KPI93912.1"/>
    <property type="molecule type" value="Genomic_DNA"/>
</dbReference>
<evidence type="ECO:0000259" key="2">
    <source>
        <dbReference type="PROSITE" id="PS50191"/>
    </source>
</evidence>
<dbReference type="InterPro" id="IPR001251">
    <property type="entry name" value="CRAL-TRIO_dom"/>
</dbReference>